<feature type="chain" id="PRO_5039071245" description="Carbonyl reductase" evidence="5">
    <location>
        <begin position="18"/>
        <end position="334"/>
    </location>
</feature>
<evidence type="ECO:0008006" key="8">
    <source>
        <dbReference type="Google" id="ProtNLM"/>
    </source>
</evidence>
<reference evidence="6" key="1">
    <citation type="journal article" date="2022" name="Proc. Natl. Acad. Sci. U.S.A.">
        <title>Life cycle and functional genomics of the unicellular red alga Galdieria for elucidating algal and plant evolution and industrial use.</title>
        <authorList>
            <person name="Hirooka S."/>
            <person name="Itabashi T."/>
            <person name="Ichinose T.M."/>
            <person name="Onuma R."/>
            <person name="Fujiwara T."/>
            <person name="Yamashita S."/>
            <person name="Jong L.W."/>
            <person name="Tomita R."/>
            <person name="Iwane A.H."/>
            <person name="Miyagishima S.Y."/>
        </authorList>
    </citation>
    <scope>NUCLEOTIDE SEQUENCE</scope>
    <source>
        <strain evidence="6">NBRC 102759</strain>
    </source>
</reference>
<evidence type="ECO:0000256" key="1">
    <source>
        <dbReference type="ARBA" id="ARBA00006484"/>
    </source>
</evidence>
<evidence type="ECO:0000313" key="7">
    <source>
        <dbReference type="Proteomes" id="UP001061958"/>
    </source>
</evidence>
<comment type="caution">
    <text evidence="6">The sequence shown here is derived from an EMBL/GenBank/DDBJ whole genome shotgun (WGS) entry which is preliminary data.</text>
</comment>
<gene>
    <name evidence="6" type="ORF">GpartN1_g307.t1</name>
</gene>
<keyword evidence="5" id="KW-0732">Signal</keyword>
<dbReference type="Gene3D" id="3.40.50.720">
    <property type="entry name" value="NAD(P)-binding Rossmann-like Domain"/>
    <property type="match status" value="1"/>
</dbReference>
<dbReference type="PRINTS" id="PR00081">
    <property type="entry name" value="GDHRDH"/>
</dbReference>
<feature type="signal peptide" evidence="5">
    <location>
        <begin position="1"/>
        <end position="17"/>
    </location>
</feature>
<keyword evidence="2" id="KW-0521">NADP</keyword>
<dbReference type="PRINTS" id="PR00080">
    <property type="entry name" value="SDRFAMILY"/>
</dbReference>
<dbReference type="GO" id="GO:0016616">
    <property type="term" value="F:oxidoreductase activity, acting on the CH-OH group of donors, NAD or NADP as acceptor"/>
    <property type="evidence" value="ECO:0007669"/>
    <property type="project" value="InterPro"/>
</dbReference>
<evidence type="ECO:0000256" key="3">
    <source>
        <dbReference type="ARBA" id="ARBA00023002"/>
    </source>
</evidence>
<protein>
    <recommendedName>
        <fullName evidence="8">Carbonyl reductase</fullName>
    </recommendedName>
</protein>
<keyword evidence="7" id="KW-1185">Reference proteome</keyword>
<name>A0A9C7UMR0_9RHOD</name>
<reference evidence="6" key="2">
    <citation type="submission" date="2022-01" db="EMBL/GenBank/DDBJ databases">
        <authorList>
            <person name="Hirooka S."/>
            <person name="Miyagishima S.Y."/>
        </authorList>
    </citation>
    <scope>NUCLEOTIDE SEQUENCE</scope>
    <source>
        <strain evidence="6">NBRC 102759</strain>
    </source>
</reference>
<proteinExistence type="inferred from homology"/>
<dbReference type="CDD" id="cd05324">
    <property type="entry name" value="carb_red_PTCR-like_SDR_c"/>
    <property type="match status" value="1"/>
</dbReference>
<comment type="similarity">
    <text evidence="1 4">Belongs to the short-chain dehydrogenases/reductases (SDR) family.</text>
</comment>
<dbReference type="AlphaFoldDB" id="A0A9C7UMR0"/>
<evidence type="ECO:0000313" key="6">
    <source>
        <dbReference type="EMBL" id="GJQ08516.1"/>
    </source>
</evidence>
<evidence type="ECO:0000256" key="4">
    <source>
        <dbReference type="RuleBase" id="RU000363"/>
    </source>
</evidence>
<organism evidence="6 7">
    <name type="scientific">Galdieria partita</name>
    <dbReference type="NCBI Taxonomy" id="83374"/>
    <lineage>
        <taxon>Eukaryota</taxon>
        <taxon>Rhodophyta</taxon>
        <taxon>Bangiophyceae</taxon>
        <taxon>Galdieriales</taxon>
        <taxon>Galdieriaceae</taxon>
        <taxon>Galdieria</taxon>
    </lineage>
</organism>
<dbReference type="Pfam" id="PF00106">
    <property type="entry name" value="adh_short"/>
    <property type="match status" value="2"/>
</dbReference>
<dbReference type="OrthoDB" id="7289984at2759"/>
<dbReference type="InterPro" id="IPR045313">
    <property type="entry name" value="CBR1-like"/>
</dbReference>
<dbReference type="InterPro" id="IPR002347">
    <property type="entry name" value="SDR_fam"/>
</dbReference>
<dbReference type="Proteomes" id="UP001061958">
    <property type="component" value="Unassembled WGS sequence"/>
</dbReference>
<evidence type="ECO:0000256" key="5">
    <source>
        <dbReference type="SAM" id="SignalP"/>
    </source>
</evidence>
<accession>A0A9C7UMR0</accession>
<evidence type="ECO:0000256" key="2">
    <source>
        <dbReference type="ARBA" id="ARBA00022857"/>
    </source>
</evidence>
<dbReference type="PANTHER" id="PTHR43963">
    <property type="entry name" value="CARBONYL REDUCTASE 1-RELATED"/>
    <property type="match status" value="1"/>
</dbReference>
<dbReference type="EMBL" id="BQMJ01000002">
    <property type="protein sequence ID" value="GJQ08516.1"/>
    <property type="molecule type" value="Genomic_DNA"/>
</dbReference>
<keyword evidence="3" id="KW-0560">Oxidoreductase</keyword>
<dbReference type="InterPro" id="IPR036291">
    <property type="entry name" value="NAD(P)-bd_dom_sf"/>
</dbReference>
<dbReference type="SUPFAM" id="SSF51735">
    <property type="entry name" value="NAD(P)-binding Rossmann-fold domains"/>
    <property type="match status" value="1"/>
</dbReference>
<dbReference type="PANTHER" id="PTHR43963:SF6">
    <property type="entry name" value="CHAIN DEHYDROGENASE FAMILY PROTEIN, PUTATIVE (AFU_ORTHOLOGUE AFUA_3G15350)-RELATED"/>
    <property type="match status" value="1"/>
</dbReference>
<sequence>MFAFLAFGGLTASRWSAFPLGGFYPFASLSKYCVGKTLVNFRKCHFSLFAGHSVIGFPMSTMNAGSPRVAVVTGANKGIGYAIVKQLANPNLGLTVVLTSRDEERGKQAVAALAAEGLDVLYHQLDITKESSIDTLADWLKDRFQGLDILVNNAGMAYRGDAFSYEVARDTVGCNYFGTLHVIEKLSPLLREGARIVNVSSRAGKFSRLSPKLREAMFRRDLTIPELSALMNDFIQSVKEGNWEQKGWPKQTYAVSKMGVTIMTRILAREEKRPNILYNACCPGYVRTDMTNPSAPLSPEQGAKTPVYLALLPEGGASGGFFADGRQWNIMEDL</sequence>